<dbReference type="EMBL" id="CM056793">
    <property type="protein sequence ID" value="KAJ8715065.1"/>
    <property type="molecule type" value="Genomic_DNA"/>
</dbReference>
<proteinExistence type="predicted"/>
<comment type="caution">
    <text evidence="1">The sequence shown here is derived from an EMBL/GenBank/DDBJ whole genome shotgun (WGS) entry which is preliminary data.</text>
</comment>
<reference evidence="1" key="1">
    <citation type="submission" date="2023-03" db="EMBL/GenBank/DDBJ databases">
        <title>Chromosome-level genomes of two armyworms, Mythimna separata and Mythimna loreyi, provide insights into the biosynthesis and reception of sex pheromones.</title>
        <authorList>
            <person name="Zhao H."/>
        </authorList>
    </citation>
    <scope>NUCLEOTIDE SEQUENCE</scope>
    <source>
        <strain evidence="1">BeijingLab</strain>
    </source>
</reference>
<evidence type="ECO:0000313" key="1">
    <source>
        <dbReference type="EMBL" id="KAJ8715065.1"/>
    </source>
</evidence>
<dbReference type="Proteomes" id="UP001231649">
    <property type="component" value="Chromosome 17"/>
</dbReference>
<name>A0ACC2QE11_9NEOP</name>
<accession>A0ACC2QE11</accession>
<keyword evidence="2" id="KW-1185">Reference proteome</keyword>
<sequence>MKFLILTIFCNLLSLGHLQETNAINDHNLVQQDGKNDWPPQTFQSSQGNFYGQNQRSDGSKPCSRRSPSDSEPINQQLRPALASKVQTITSTAIPLKPQALRHAESEPKSTVKQVPLSNTQPAVDVNNLYKTRNSLTITNPVIDSREESHREIIPTNNEIQEDDPKPSGHMRSASSSNSPSGSPSGEKSSNRRDQSQSNNFVPDSEYGAEPENHYNSEPSNAETNGLRSTPDTNIHSTDKSEYPGFPPNFETMETQTLPPLIVAQLLAHRNDAIPNKCTHDQEPDNLLGHSRRSMSSYNDKDNDYLRNNNNQNFESHVENANALASVLNAEKNTPTPNKVQSLRNIDNEKQTYEIPVSRVKPPLKEARREMMEPTNGAGVMGQSALMLMQSERICYACSTANNPSCWSPDRRTTVKYCRKGNNACITKTFGQGKSFTLIRDCGRSCDDSDSTGVMPKYKSCSMCHAELCNGAYSINGHSIILALILIAAVKYLN</sequence>
<protein>
    <submittedName>
        <fullName evidence="1">Uncharacterized protein</fullName>
    </submittedName>
</protein>
<evidence type="ECO:0000313" key="2">
    <source>
        <dbReference type="Proteomes" id="UP001231649"/>
    </source>
</evidence>
<organism evidence="1 2">
    <name type="scientific">Mythimna loreyi</name>
    <dbReference type="NCBI Taxonomy" id="667449"/>
    <lineage>
        <taxon>Eukaryota</taxon>
        <taxon>Metazoa</taxon>
        <taxon>Ecdysozoa</taxon>
        <taxon>Arthropoda</taxon>
        <taxon>Hexapoda</taxon>
        <taxon>Insecta</taxon>
        <taxon>Pterygota</taxon>
        <taxon>Neoptera</taxon>
        <taxon>Endopterygota</taxon>
        <taxon>Lepidoptera</taxon>
        <taxon>Glossata</taxon>
        <taxon>Ditrysia</taxon>
        <taxon>Noctuoidea</taxon>
        <taxon>Noctuidae</taxon>
        <taxon>Noctuinae</taxon>
        <taxon>Hadenini</taxon>
        <taxon>Mythimna</taxon>
    </lineage>
</organism>
<gene>
    <name evidence="1" type="ORF">PYW08_005046</name>
</gene>